<reference evidence="1 2" key="1">
    <citation type="submission" date="2018-10" db="EMBL/GenBank/DDBJ databases">
        <title>Histidinibacterium lentulum gen. nov., sp. nov., a marine bacterium from the culture broth of Picochlorum sp. 122.</title>
        <authorList>
            <person name="Wang G."/>
        </authorList>
    </citation>
    <scope>NUCLEOTIDE SEQUENCE [LARGE SCALE GENOMIC DNA]</scope>
    <source>
        <strain evidence="1 2">B17</strain>
    </source>
</reference>
<dbReference type="OrthoDB" id="8451772at2"/>
<dbReference type="RefSeq" id="WP_123640885.1">
    <property type="nucleotide sequence ID" value="NZ_ML119082.1"/>
</dbReference>
<protein>
    <submittedName>
        <fullName evidence="1">SH3 domain-containing protein</fullName>
    </submittedName>
</protein>
<evidence type="ECO:0000313" key="2">
    <source>
        <dbReference type="Proteomes" id="UP000268016"/>
    </source>
</evidence>
<accession>A0A3N2R790</accession>
<sequence length="98" mass="9847">MTRLPLALLLSAALSGCGGGAPSGIAGDRAVVSGAGADLLKLRAGPGLGYEVRLGLPDGTALLRRDCVTELGQTWCRVALAGAPNLTGYVAADYLVPR</sequence>
<proteinExistence type="predicted"/>
<evidence type="ECO:0000313" key="1">
    <source>
        <dbReference type="EMBL" id="ROU03350.1"/>
    </source>
</evidence>
<keyword evidence="2" id="KW-1185">Reference proteome</keyword>
<gene>
    <name evidence="1" type="ORF">EAT49_03310</name>
</gene>
<name>A0A3N2R790_9RHOB</name>
<dbReference type="Gene3D" id="2.30.30.40">
    <property type="entry name" value="SH3 Domains"/>
    <property type="match status" value="1"/>
</dbReference>
<dbReference type="PROSITE" id="PS51257">
    <property type="entry name" value="PROKAR_LIPOPROTEIN"/>
    <property type="match status" value="1"/>
</dbReference>
<organism evidence="1 2">
    <name type="scientific">Histidinibacterium lentulum</name>
    <dbReference type="NCBI Taxonomy" id="2480588"/>
    <lineage>
        <taxon>Bacteria</taxon>
        <taxon>Pseudomonadati</taxon>
        <taxon>Pseudomonadota</taxon>
        <taxon>Alphaproteobacteria</taxon>
        <taxon>Rhodobacterales</taxon>
        <taxon>Paracoccaceae</taxon>
        <taxon>Histidinibacterium</taxon>
    </lineage>
</organism>
<dbReference type="AlphaFoldDB" id="A0A3N2R790"/>
<dbReference type="Proteomes" id="UP000268016">
    <property type="component" value="Unassembled WGS sequence"/>
</dbReference>
<comment type="caution">
    <text evidence="1">The sequence shown here is derived from an EMBL/GenBank/DDBJ whole genome shotgun (WGS) entry which is preliminary data.</text>
</comment>
<dbReference type="EMBL" id="RDRB01000002">
    <property type="protein sequence ID" value="ROU03350.1"/>
    <property type="molecule type" value="Genomic_DNA"/>
</dbReference>